<comment type="caution">
    <text evidence="1">The sequence shown here is derived from an EMBL/GenBank/DDBJ whole genome shotgun (WGS) entry which is preliminary data.</text>
</comment>
<name>T0JXJ0_COLGC</name>
<sequence>MATSGIKYVESWSQVLRQLRYRTERGKVVEGAENRVTMAGV</sequence>
<dbReference type="HOGENOM" id="CLU_3279429_0_0_1"/>
<dbReference type="Proteomes" id="UP000015530">
    <property type="component" value="Unassembled WGS sequence"/>
</dbReference>
<reference evidence="2" key="1">
    <citation type="journal article" date="2013" name="Mol. Plant Microbe Interact.">
        <title>Global aspects of pacC regulation of pathogenicity genes in Colletotrichum gloeosporioides as revealed by transcriptome analysis.</title>
        <authorList>
            <person name="Alkan N."/>
            <person name="Meng X."/>
            <person name="Friedlander G."/>
            <person name="Reuveni E."/>
            <person name="Sukno S."/>
            <person name="Sherman A."/>
            <person name="Thon M."/>
            <person name="Fluhr R."/>
            <person name="Prusky D."/>
        </authorList>
    </citation>
    <scope>NUCLEOTIDE SEQUENCE [LARGE SCALE GENOMIC DNA]</scope>
    <source>
        <strain evidence="2">Cg-14</strain>
    </source>
</reference>
<dbReference type="EMBL" id="AMYD01004063">
    <property type="protein sequence ID" value="EQB44209.1"/>
    <property type="molecule type" value="Genomic_DNA"/>
</dbReference>
<accession>T0JXJ0</accession>
<protein>
    <submittedName>
        <fullName evidence="1">Uncharacterized protein</fullName>
    </submittedName>
</protein>
<gene>
    <name evidence="1" type="ORF">CGLO_17065</name>
</gene>
<proteinExistence type="predicted"/>
<dbReference type="AlphaFoldDB" id="T0JXJ0"/>
<evidence type="ECO:0000313" key="2">
    <source>
        <dbReference type="Proteomes" id="UP000015530"/>
    </source>
</evidence>
<evidence type="ECO:0000313" key="1">
    <source>
        <dbReference type="EMBL" id="EQB44209.1"/>
    </source>
</evidence>
<organism evidence="1 2">
    <name type="scientific">Colletotrichum gloeosporioides (strain Cg-14)</name>
    <name type="common">Anthracnose fungus</name>
    <name type="synonym">Glomerella cingulata</name>
    <dbReference type="NCBI Taxonomy" id="1237896"/>
    <lineage>
        <taxon>Eukaryota</taxon>
        <taxon>Fungi</taxon>
        <taxon>Dikarya</taxon>
        <taxon>Ascomycota</taxon>
        <taxon>Pezizomycotina</taxon>
        <taxon>Sordariomycetes</taxon>
        <taxon>Hypocreomycetidae</taxon>
        <taxon>Glomerellales</taxon>
        <taxon>Glomerellaceae</taxon>
        <taxon>Colletotrichum</taxon>
        <taxon>Colletotrichum gloeosporioides species complex</taxon>
    </lineage>
</organism>